<evidence type="ECO:0000313" key="14">
    <source>
        <dbReference type="Proteomes" id="UP001249851"/>
    </source>
</evidence>
<dbReference type="PROSITE" id="PS50221">
    <property type="entry name" value="GAIN_B"/>
    <property type="match status" value="1"/>
</dbReference>
<proteinExistence type="inferred from homology"/>
<evidence type="ECO:0000256" key="3">
    <source>
        <dbReference type="ARBA" id="ARBA00022692"/>
    </source>
</evidence>
<comment type="subcellular location">
    <subcellularLocation>
        <location evidence="1">Membrane</location>
        <topology evidence="1">Multi-pass membrane protein</topology>
    </subcellularLocation>
</comment>
<feature type="compositionally biased region" description="Polar residues" evidence="8">
    <location>
        <begin position="329"/>
        <end position="339"/>
    </location>
</feature>
<keyword evidence="4 9" id="KW-1133">Transmembrane helix</keyword>
<evidence type="ECO:0000256" key="6">
    <source>
        <dbReference type="ARBA" id="ARBA00023157"/>
    </source>
</evidence>
<feature type="region of interest" description="Disordered" evidence="8">
    <location>
        <begin position="329"/>
        <end position="396"/>
    </location>
</feature>
<evidence type="ECO:0000259" key="11">
    <source>
        <dbReference type="PROSITE" id="PS50221"/>
    </source>
</evidence>
<dbReference type="Pfam" id="PF00002">
    <property type="entry name" value="7tm_2"/>
    <property type="match status" value="1"/>
</dbReference>
<dbReference type="CDD" id="cd00037">
    <property type="entry name" value="CLECT"/>
    <property type="match status" value="1"/>
</dbReference>
<feature type="transmembrane region" description="Helical" evidence="9">
    <location>
        <begin position="930"/>
        <end position="952"/>
    </location>
</feature>
<gene>
    <name evidence="13" type="ORF">P5673_017355</name>
</gene>
<feature type="compositionally biased region" description="Low complexity" evidence="8">
    <location>
        <begin position="414"/>
        <end position="424"/>
    </location>
</feature>
<dbReference type="GO" id="GO:0004930">
    <property type="term" value="F:G protein-coupled receptor activity"/>
    <property type="evidence" value="ECO:0007669"/>
    <property type="project" value="InterPro"/>
</dbReference>
<feature type="transmembrane region" description="Helical" evidence="9">
    <location>
        <begin position="20"/>
        <end position="40"/>
    </location>
</feature>
<accession>A0AAD9QF51</accession>
<evidence type="ECO:0000313" key="13">
    <source>
        <dbReference type="EMBL" id="KAK2559806.1"/>
    </source>
</evidence>
<feature type="domain" description="G-protein coupled receptors family 2 profile 2" evidence="12">
    <location>
        <begin position="711"/>
        <end position="954"/>
    </location>
</feature>
<dbReference type="SUPFAM" id="SSF81321">
    <property type="entry name" value="Family A G protein-coupled receptor-like"/>
    <property type="match status" value="1"/>
</dbReference>
<organism evidence="13 14">
    <name type="scientific">Acropora cervicornis</name>
    <name type="common">Staghorn coral</name>
    <dbReference type="NCBI Taxonomy" id="6130"/>
    <lineage>
        <taxon>Eukaryota</taxon>
        <taxon>Metazoa</taxon>
        <taxon>Cnidaria</taxon>
        <taxon>Anthozoa</taxon>
        <taxon>Hexacorallia</taxon>
        <taxon>Scleractinia</taxon>
        <taxon>Astrocoeniina</taxon>
        <taxon>Acroporidae</taxon>
        <taxon>Acropora</taxon>
    </lineage>
</organism>
<dbReference type="PROSITE" id="PS50261">
    <property type="entry name" value="G_PROTEIN_RECEP_F2_4"/>
    <property type="match status" value="1"/>
</dbReference>
<keyword evidence="6" id="KW-1015">Disulfide bond</keyword>
<keyword evidence="13" id="KW-0675">Receptor</keyword>
<dbReference type="InterPro" id="IPR016187">
    <property type="entry name" value="CTDL_fold"/>
</dbReference>
<comment type="caution">
    <text evidence="13">The sequence shown here is derived from an EMBL/GenBank/DDBJ whole genome shotgun (WGS) entry which is preliminary data.</text>
</comment>
<sequence>MRMEEENIERSQYRLPQAQYLVFLGMMTFNCYHFESYWLLLSLAVLQCDFQESHSVTYYPSKDIVRGDRLSPTSCKDPKRLARINTTRLVKNVLDAVKSHIKGFFWTGLSWDRTKKFFWIDDSESNVQVDQTIASLVDNSKDRKQYCFLVNRTVGEMVKKKCNKAYNYLCEEDTITSTLVSAVVASSEKGSIGKSTTITSSRLIVINDMEVTETKPDLRKVTMTITLPMTSSSSSSSSSSSLSSQSSSAAARAVSSLSASISSSSPVLSTYLLSVSSSSPLKSPFLSMPSMTFLISTMTPALLESQSSLSSSSSPVSSFTILLSTSTPSRTSKSLSEARTLSATPVSSPLSPSPSLLSSSSPMSSTRTTAITETLTKPRVGAKATTAATTRNSKNRTWSSSTLLSLLTSKATSSARHTSSTAASRYPERSTEANPGLEPVCDKVYRKIGPIKRQPAETKLRCFSAELQALDATEKDSFEIAVNVTSQLFRDLETDPEQKRSINVLLATQQLETFALNYGKIHYKQDQRIVISKEHFAIKLQKVPVDHKEDVVAFDVNETGDKAEKRRARISLPLKAYEGKEAVTVFIVYNEAAPWGLDEEQIDSNTVKNARLGSRIISGRIQPSPSGILKENVTISFSDGRSAYKRNIPHCVFWDFTIKSKLTGDWSTKGCSLVETIDSEILCSCNHLTNFAVLMEVKDNTEASSGHKTALETITYIGCALSIAGELLTMIAYCTLTNVKQEPIQIRLNLVTSLAIAQVAFLAGIDATEEMVMCIVVAAVIHYFYLVGFSWMLFEGIYLYLLVCKVFNAFIRIRIFYAVAWGVPAVIVALAITIAALQNEGIHSYVHGDFCWVSRTNELIWTFVAPVLVVCLVNLVLLSFVLHEIRNMPKDKTSELEKVISGFKACVVLSPLLGVTWLFGVLSIEQAGLAFQYIFTILNSLQGLFIFLFHVVRNGDLRAELRRRLMKYNCMMYLKASQKMQPSNILRINKVEDSASSRHNQATFHSSYKNQNNLTLNTSSSIPPDGKAEAHYLIFQLTVLPCSVLNISQLASRFALGLQVWTNQRYEFVDDEIEIHEVQKQCARRRKHGSTINDMESLQNAINALKQNPKNDSYWTGLSWHSRQNGFFWYRNAILNTSVVESLVELPDSWVCFVVRRNTTGVIPEHCDELHHFLCEDADG</sequence>
<feature type="transmembrane region" description="Helical" evidence="9">
    <location>
        <begin position="748"/>
        <end position="765"/>
    </location>
</feature>
<dbReference type="InterPro" id="IPR000832">
    <property type="entry name" value="GPCR_2_secretin-like"/>
</dbReference>
<feature type="transmembrane region" description="Helical" evidence="9">
    <location>
        <begin position="903"/>
        <end position="924"/>
    </location>
</feature>
<evidence type="ECO:0000256" key="5">
    <source>
        <dbReference type="ARBA" id="ARBA00023136"/>
    </source>
</evidence>
<evidence type="ECO:0000256" key="8">
    <source>
        <dbReference type="SAM" id="MobiDB-lite"/>
    </source>
</evidence>
<evidence type="ECO:0000256" key="2">
    <source>
        <dbReference type="ARBA" id="ARBA00007343"/>
    </source>
</evidence>
<dbReference type="Gene3D" id="1.20.1070.10">
    <property type="entry name" value="Rhodopsin 7-helix transmembrane proteins"/>
    <property type="match status" value="1"/>
</dbReference>
<feature type="compositionally biased region" description="Low complexity" evidence="8">
    <location>
        <begin position="340"/>
        <end position="369"/>
    </location>
</feature>
<feature type="domain" description="C-type lectin" evidence="10">
    <location>
        <begin position="75"/>
        <end position="171"/>
    </location>
</feature>
<dbReference type="FunFam" id="1.20.1070.10:FF:000058">
    <property type="entry name" value="Adhesion G protein-coupled receptor F5"/>
    <property type="match status" value="1"/>
</dbReference>
<feature type="domain" description="GAIN-B" evidence="11">
    <location>
        <begin position="527"/>
        <end position="701"/>
    </location>
</feature>
<keyword evidence="5 9" id="KW-0472">Membrane</keyword>
<evidence type="ECO:0000259" key="12">
    <source>
        <dbReference type="PROSITE" id="PS50261"/>
    </source>
</evidence>
<dbReference type="EMBL" id="JARQWQ010000038">
    <property type="protein sequence ID" value="KAK2559806.1"/>
    <property type="molecule type" value="Genomic_DNA"/>
</dbReference>
<feature type="domain" description="C-type lectin" evidence="10">
    <location>
        <begin position="1061"/>
        <end position="1176"/>
    </location>
</feature>
<dbReference type="SMART" id="SM00303">
    <property type="entry name" value="GPS"/>
    <property type="match status" value="1"/>
</dbReference>
<evidence type="ECO:0000256" key="4">
    <source>
        <dbReference type="ARBA" id="ARBA00022989"/>
    </source>
</evidence>
<dbReference type="Proteomes" id="UP001249851">
    <property type="component" value="Unassembled WGS sequence"/>
</dbReference>
<evidence type="ECO:0000256" key="9">
    <source>
        <dbReference type="SAM" id="Phobius"/>
    </source>
</evidence>
<dbReference type="Gene3D" id="2.60.220.50">
    <property type="match status" value="1"/>
</dbReference>
<feature type="transmembrane region" description="Helical" evidence="9">
    <location>
        <begin position="859"/>
        <end position="882"/>
    </location>
</feature>
<dbReference type="InterPro" id="IPR001304">
    <property type="entry name" value="C-type_lectin-like"/>
</dbReference>
<dbReference type="GO" id="GO:0007166">
    <property type="term" value="P:cell surface receptor signaling pathway"/>
    <property type="evidence" value="ECO:0007669"/>
    <property type="project" value="InterPro"/>
</dbReference>
<dbReference type="SUPFAM" id="SSF56436">
    <property type="entry name" value="C-type lectin-like"/>
    <property type="match status" value="2"/>
</dbReference>
<feature type="transmembrane region" description="Helical" evidence="9">
    <location>
        <begin position="771"/>
        <end position="794"/>
    </location>
</feature>
<dbReference type="Gene3D" id="3.10.100.10">
    <property type="entry name" value="Mannose-Binding Protein A, subunit A"/>
    <property type="match status" value="2"/>
</dbReference>
<keyword evidence="7" id="KW-0325">Glycoprotein</keyword>
<dbReference type="InterPro" id="IPR016186">
    <property type="entry name" value="C-type_lectin-like/link_sf"/>
</dbReference>
<feature type="compositionally biased region" description="Polar residues" evidence="8">
    <location>
        <begin position="386"/>
        <end position="396"/>
    </location>
</feature>
<evidence type="ECO:0000256" key="1">
    <source>
        <dbReference type="ARBA" id="ARBA00004141"/>
    </source>
</evidence>
<keyword evidence="14" id="KW-1185">Reference proteome</keyword>
<feature type="region of interest" description="Disordered" evidence="8">
    <location>
        <begin position="414"/>
        <end position="435"/>
    </location>
</feature>
<reference evidence="13" key="2">
    <citation type="journal article" date="2023" name="Science">
        <title>Genomic signatures of disease resistance in endangered staghorn corals.</title>
        <authorList>
            <person name="Vollmer S.V."/>
            <person name="Selwyn J.D."/>
            <person name="Despard B.A."/>
            <person name="Roesel C.L."/>
        </authorList>
    </citation>
    <scope>NUCLEOTIDE SEQUENCE</scope>
    <source>
        <strain evidence="13">K2</strain>
    </source>
</reference>
<dbReference type="AlphaFoldDB" id="A0AAD9QF51"/>
<dbReference type="PANTHER" id="PTHR12011">
    <property type="entry name" value="ADHESION G-PROTEIN COUPLED RECEPTOR"/>
    <property type="match status" value="1"/>
</dbReference>
<dbReference type="Pfam" id="PF01825">
    <property type="entry name" value="GPS"/>
    <property type="match status" value="1"/>
</dbReference>
<dbReference type="PANTHER" id="PTHR12011:SF347">
    <property type="entry name" value="FI21270P1-RELATED"/>
    <property type="match status" value="1"/>
</dbReference>
<reference evidence="13" key="1">
    <citation type="journal article" date="2023" name="G3 (Bethesda)">
        <title>Whole genome assembly and annotation of the endangered Caribbean coral Acropora cervicornis.</title>
        <authorList>
            <person name="Selwyn J.D."/>
            <person name="Vollmer S.V."/>
        </authorList>
    </citation>
    <scope>NUCLEOTIDE SEQUENCE</scope>
    <source>
        <strain evidence="13">K2</strain>
    </source>
</reference>
<dbReference type="InterPro" id="IPR046338">
    <property type="entry name" value="GAIN_dom_sf"/>
</dbReference>
<dbReference type="InterPro" id="IPR017981">
    <property type="entry name" value="GPCR_2-like_7TM"/>
</dbReference>
<dbReference type="Pfam" id="PF00059">
    <property type="entry name" value="Lectin_C"/>
    <property type="match status" value="1"/>
</dbReference>
<feature type="transmembrane region" description="Helical" evidence="9">
    <location>
        <begin position="815"/>
        <end position="839"/>
    </location>
</feature>
<evidence type="ECO:0000256" key="7">
    <source>
        <dbReference type="ARBA" id="ARBA00023180"/>
    </source>
</evidence>
<dbReference type="InterPro" id="IPR000203">
    <property type="entry name" value="GPS"/>
</dbReference>
<keyword evidence="3 9" id="KW-0812">Transmembrane</keyword>
<protein>
    <submittedName>
        <fullName evidence="13">Adhesion G protein-coupled receptor L3</fullName>
    </submittedName>
</protein>
<dbReference type="PROSITE" id="PS50041">
    <property type="entry name" value="C_TYPE_LECTIN_2"/>
    <property type="match status" value="2"/>
</dbReference>
<name>A0AAD9QF51_ACRCE</name>
<feature type="non-terminal residue" evidence="13">
    <location>
        <position position="1"/>
    </location>
</feature>
<dbReference type="PRINTS" id="PR00249">
    <property type="entry name" value="GPCRSECRETIN"/>
</dbReference>
<comment type="similarity">
    <text evidence="2">Belongs to the G-protein coupled receptor 2 family. Adhesion G-protein coupled receptor (ADGR) subfamily.</text>
</comment>
<feature type="transmembrane region" description="Helical" evidence="9">
    <location>
        <begin position="714"/>
        <end position="736"/>
    </location>
</feature>
<dbReference type="InterPro" id="IPR057244">
    <property type="entry name" value="GAIN_B"/>
</dbReference>
<evidence type="ECO:0000259" key="10">
    <source>
        <dbReference type="PROSITE" id="PS50041"/>
    </source>
</evidence>
<dbReference type="GO" id="GO:0005886">
    <property type="term" value="C:plasma membrane"/>
    <property type="evidence" value="ECO:0007669"/>
    <property type="project" value="TreeGrafter"/>
</dbReference>